<proteinExistence type="predicted"/>
<sequence length="86" mass="10052">MCSGCMRKHFLGMAWHMGKSKSRVPKMILRTKTEIRKVLFLQADEDPEEAHLVGGTICESPHAFLSPYLWCMQVIKRNEKKIYDRL</sequence>
<dbReference type="AlphaFoldDB" id="A0A2P2PU12"/>
<evidence type="ECO:0000313" key="1">
    <source>
        <dbReference type="EMBL" id="MBX58109.1"/>
    </source>
</evidence>
<name>A0A2P2PU12_RHIMU</name>
<dbReference type="EMBL" id="GGEC01077625">
    <property type="protein sequence ID" value="MBX58109.1"/>
    <property type="molecule type" value="Transcribed_RNA"/>
</dbReference>
<reference evidence="1" key="1">
    <citation type="submission" date="2018-02" db="EMBL/GenBank/DDBJ databases">
        <title>Rhizophora mucronata_Transcriptome.</title>
        <authorList>
            <person name="Meera S.P."/>
            <person name="Sreeshan A."/>
            <person name="Augustine A."/>
        </authorList>
    </citation>
    <scope>NUCLEOTIDE SEQUENCE</scope>
    <source>
        <tissue evidence="1">Leaf</tissue>
    </source>
</reference>
<organism evidence="1">
    <name type="scientific">Rhizophora mucronata</name>
    <name type="common">Asiatic mangrove</name>
    <dbReference type="NCBI Taxonomy" id="61149"/>
    <lineage>
        <taxon>Eukaryota</taxon>
        <taxon>Viridiplantae</taxon>
        <taxon>Streptophyta</taxon>
        <taxon>Embryophyta</taxon>
        <taxon>Tracheophyta</taxon>
        <taxon>Spermatophyta</taxon>
        <taxon>Magnoliopsida</taxon>
        <taxon>eudicotyledons</taxon>
        <taxon>Gunneridae</taxon>
        <taxon>Pentapetalae</taxon>
        <taxon>rosids</taxon>
        <taxon>fabids</taxon>
        <taxon>Malpighiales</taxon>
        <taxon>Rhizophoraceae</taxon>
        <taxon>Rhizophora</taxon>
    </lineage>
</organism>
<protein>
    <submittedName>
        <fullName evidence="1">Uncharacterized protein</fullName>
    </submittedName>
</protein>
<accession>A0A2P2PU12</accession>